<dbReference type="PANTHER" id="PTHR43540">
    <property type="entry name" value="PEROXYUREIDOACRYLATE/UREIDOACRYLATE AMIDOHYDROLASE-RELATED"/>
    <property type="match status" value="1"/>
</dbReference>
<proteinExistence type="inferred from homology"/>
<dbReference type="CDD" id="cd01014">
    <property type="entry name" value="nicotinamidase_related"/>
    <property type="match status" value="1"/>
</dbReference>
<dbReference type="SUPFAM" id="SSF52499">
    <property type="entry name" value="Isochorismatase-like hydrolases"/>
    <property type="match status" value="1"/>
</dbReference>
<evidence type="ECO:0000259" key="3">
    <source>
        <dbReference type="Pfam" id="PF00857"/>
    </source>
</evidence>
<organism evidence="4 5">
    <name type="scientific">Paenibacillus mucilaginosus (strain KNP414)</name>
    <dbReference type="NCBI Taxonomy" id="1036673"/>
    <lineage>
        <taxon>Bacteria</taxon>
        <taxon>Bacillati</taxon>
        <taxon>Bacillota</taxon>
        <taxon>Bacilli</taxon>
        <taxon>Bacillales</taxon>
        <taxon>Paenibacillaceae</taxon>
        <taxon>Paenibacillus</taxon>
    </lineage>
</organism>
<dbReference type="RefSeq" id="WP_013919152.1">
    <property type="nucleotide sequence ID" value="NC_015690.1"/>
</dbReference>
<dbReference type="Gene3D" id="3.40.50.850">
    <property type="entry name" value="Isochorismatase-like"/>
    <property type="match status" value="1"/>
</dbReference>
<dbReference type="AlphaFoldDB" id="F8FI96"/>
<keyword evidence="2" id="KW-0378">Hydrolase</keyword>
<name>F8FI96_PAEMK</name>
<sequence length="185" mass="19957">MEKRGNKTALLVVDVQVAPFIWKDYGGPELYRGGELIGTLSGLMKRAREAGAPVIYIRHTEEPGTPRGEGGPIWHVHPEIAPLPGDPALNKSHADPFLGTGLHELLQELGVGRLVITGVQTEYCVDTACRSAFGLGYRVTLVTDGHTTFDSEVLKAEQIIAHHHTVLGGLFAELREAGEVQFAAS</sequence>
<gene>
    <name evidence="4" type="ordered locus">KNP414_05475</name>
</gene>
<evidence type="ECO:0000256" key="1">
    <source>
        <dbReference type="ARBA" id="ARBA00006336"/>
    </source>
</evidence>
<dbReference type="PANTHER" id="PTHR43540:SF14">
    <property type="entry name" value="ISOCHORISMATASE"/>
    <property type="match status" value="1"/>
</dbReference>
<dbReference type="KEGG" id="pms:KNP414_05475"/>
<dbReference type="HOGENOM" id="CLU_068979_5_5_9"/>
<dbReference type="GO" id="GO:0016787">
    <property type="term" value="F:hydrolase activity"/>
    <property type="evidence" value="ECO:0007669"/>
    <property type="project" value="UniProtKB-KW"/>
</dbReference>
<feature type="domain" description="Isochorismatase-like" evidence="3">
    <location>
        <begin position="8"/>
        <end position="152"/>
    </location>
</feature>
<evidence type="ECO:0000256" key="2">
    <source>
        <dbReference type="ARBA" id="ARBA00022801"/>
    </source>
</evidence>
<reference evidence="5" key="1">
    <citation type="submission" date="2011-06" db="EMBL/GenBank/DDBJ databases">
        <title>Complete genome sequence of Paenibacillus mucilaginosus KNP414.</title>
        <authorList>
            <person name="Wang J."/>
            <person name="Hu S."/>
            <person name="Hu X."/>
            <person name="Zhang B."/>
            <person name="Dong D."/>
            <person name="Zhang S."/>
            <person name="Zhao K."/>
            <person name="Wu D."/>
        </authorList>
    </citation>
    <scope>NUCLEOTIDE SEQUENCE [LARGE SCALE GENOMIC DNA]</scope>
    <source>
        <strain evidence="5">KNP414</strain>
    </source>
</reference>
<comment type="similarity">
    <text evidence="1">Belongs to the isochorismatase family.</text>
</comment>
<evidence type="ECO:0000313" key="4">
    <source>
        <dbReference type="EMBL" id="AEI43999.1"/>
    </source>
</evidence>
<dbReference type="Proteomes" id="UP000006620">
    <property type="component" value="Chromosome"/>
</dbReference>
<evidence type="ECO:0000313" key="5">
    <source>
        <dbReference type="Proteomes" id="UP000006620"/>
    </source>
</evidence>
<accession>F8FI96</accession>
<reference evidence="4 5" key="2">
    <citation type="journal article" date="2013" name="Genome Announc.">
        <title>Genome Sequence of Growth-Improving Paenibacillus mucilaginosus Strain KNP414.</title>
        <authorList>
            <person name="Lu J.J."/>
            <person name="Wang J.F."/>
            <person name="Hu X.F."/>
        </authorList>
    </citation>
    <scope>NUCLEOTIDE SEQUENCE [LARGE SCALE GENOMIC DNA]</scope>
    <source>
        <strain evidence="4 5">KNP414</strain>
    </source>
</reference>
<dbReference type="EMBL" id="CP002869">
    <property type="protein sequence ID" value="AEI43999.1"/>
    <property type="molecule type" value="Genomic_DNA"/>
</dbReference>
<dbReference type="InterPro" id="IPR000868">
    <property type="entry name" value="Isochorismatase-like_dom"/>
</dbReference>
<dbReference type="Pfam" id="PF00857">
    <property type="entry name" value="Isochorismatase"/>
    <property type="match status" value="1"/>
</dbReference>
<dbReference type="PATRIC" id="fig|1036673.3.peg.5079"/>
<protein>
    <submittedName>
        <fullName evidence="4">Isochorismatase</fullName>
    </submittedName>
</protein>
<dbReference type="InterPro" id="IPR050272">
    <property type="entry name" value="Isochorismatase-like_hydrls"/>
</dbReference>
<dbReference type="InterPro" id="IPR036380">
    <property type="entry name" value="Isochorismatase-like_sf"/>
</dbReference>